<dbReference type="OrthoDB" id="3204158at2"/>
<evidence type="ECO:0000259" key="1">
    <source>
        <dbReference type="Pfam" id="PF06742"/>
    </source>
</evidence>
<dbReference type="AlphaFoldDB" id="A0A243QF36"/>
<proteinExistence type="predicted"/>
<dbReference type="STRING" id="417102.CA982_04525"/>
<reference evidence="2 3" key="1">
    <citation type="submission" date="2017-05" db="EMBL/GenBank/DDBJ databases">
        <title>Biotechnological potential of actinobacteria isolated from South African environments.</title>
        <authorList>
            <person name="Le Roes-Hill M."/>
            <person name="Prins A."/>
            <person name="Durrell K.A."/>
        </authorList>
    </citation>
    <scope>NUCLEOTIDE SEQUENCE [LARGE SCALE GENOMIC DNA]</scope>
    <source>
        <strain evidence="2">BS2</strain>
    </source>
</reference>
<dbReference type="EMBL" id="NGFO01000004">
    <property type="protein sequence ID" value="OUC79976.1"/>
    <property type="molecule type" value="Genomic_DNA"/>
</dbReference>
<dbReference type="RefSeq" id="WP_086534167.1">
    <property type="nucleotide sequence ID" value="NZ_JBLKRZ010000001.1"/>
</dbReference>
<organism evidence="2 3">
    <name type="scientific">Gordonia lacunae</name>
    <dbReference type="NCBI Taxonomy" id="417102"/>
    <lineage>
        <taxon>Bacteria</taxon>
        <taxon>Bacillati</taxon>
        <taxon>Actinomycetota</taxon>
        <taxon>Actinomycetes</taxon>
        <taxon>Mycobacteriales</taxon>
        <taxon>Gordoniaceae</taxon>
        <taxon>Gordonia</taxon>
    </lineage>
</organism>
<dbReference type="Proteomes" id="UP000194632">
    <property type="component" value="Unassembled WGS sequence"/>
</dbReference>
<name>A0A243QF36_9ACTN</name>
<comment type="caution">
    <text evidence="2">The sequence shown here is derived from an EMBL/GenBank/DDBJ whole genome shotgun (WGS) entry which is preliminary data.</text>
</comment>
<evidence type="ECO:0000313" key="3">
    <source>
        <dbReference type="Proteomes" id="UP000194632"/>
    </source>
</evidence>
<feature type="domain" description="DUF1214" evidence="1">
    <location>
        <begin position="282"/>
        <end position="351"/>
    </location>
</feature>
<accession>A0A243QF36</accession>
<sequence length="371" mass="40860">MTSGDPQRGSNEPARPEVTAWNAVVDALRAAGAELEADTAGLDPTEQADGFRALLRGVANQLSRLEVDRERPELVPFNGWRHKFLMDNPDFGYWVTEVRGDREYRIRGSRGDASYVSITVYRRTGGLASEATARIDSESITFDDAGDFEIDLGGTDAGTGNRLDLPDGSAVVWVRFFYDDVAHDEPGSCRIEPVGRPDVPPLIDAARFCSQLGTLAATTSLLPTIFEMSTAEDRDPPNTLRHWSEMAGGAVFTEPGIHYVRGGWRLGPDEALVIEGEVVDCRYWNILAYSRFLNSLDHRYRPVSYTGTTANVVDGRYRFVVAAADPGGGANWIDTEGRDFGVVVMRFVQPTTTPTLPSARVIRLDRLRGTR</sequence>
<dbReference type="InterPro" id="IPR010621">
    <property type="entry name" value="DUF1214"/>
</dbReference>
<evidence type="ECO:0000313" key="2">
    <source>
        <dbReference type="EMBL" id="OUC79976.1"/>
    </source>
</evidence>
<keyword evidence="3" id="KW-1185">Reference proteome</keyword>
<protein>
    <recommendedName>
        <fullName evidence="1">DUF1214 domain-containing protein</fullName>
    </recommendedName>
</protein>
<gene>
    <name evidence="2" type="ORF">CA982_04525</name>
</gene>
<dbReference type="Pfam" id="PF06742">
    <property type="entry name" value="DUF1214"/>
    <property type="match status" value="1"/>
</dbReference>